<evidence type="ECO:0000256" key="6">
    <source>
        <dbReference type="ARBA" id="ARBA00023211"/>
    </source>
</evidence>
<evidence type="ECO:0000256" key="4">
    <source>
        <dbReference type="ARBA" id="ARBA00022723"/>
    </source>
</evidence>
<evidence type="ECO:0000256" key="5">
    <source>
        <dbReference type="ARBA" id="ARBA00022801"/>
    </source>
</evidence>
<dbReference type="AlphaFoldDB" id="X1FI44"/>
<evidence type="ECO:0000313" key="9">
    <source>
        <dbReference type="EMBL" id="GAH44627.1"/>
    </source>
</evidence>
<evidence type="ECO:0000256" key="7">
    <source>
        <dbReference type="ARBA" id="ARBA00048809"/>
    </source>
</evidence>
<dbReference type="InterPro" id="IPR002791">
    <property type="entry name" value="ARMT1-like_metal-bd"/>
</dbReference>
<accession>X1FI44</accession>
<dbReference type="InterPro" id="IPR039763">
    <property type="entry name" value="ARMT1"/>
</dbReference>
<dbReference type="InterPro" id="IPR036075">
    <property type="entry name" value="ARMT-1-like_metal-bd_sf"/>
</dbReference>
<evidence type="ECO:0000256" key="3">
    <source>
        <dbReference type="ARBA" id="ARBA00009519"/>
    </source>
</evidence>
<keyword evidence="4" id="KW-0479">Metal-binding</keyword>
<gene>
    <name evidence="9" type="ORF">S03H2_14544</name>
</gene>
<organism evidence="9">
    <name type="scientific">marine sediment metagenome</name>
    <dbReference type="NCBI Taxonomy" id="412755"/>
    <lineage>
        <taxon>unclassified sequences</taxon>
        <taxon>metagenomes</taxon>
        <taxon>ecological metagenomes</taxon>
    </lineage>
</organism>
<feature type="domain" description="Damage-control phosphatase ARMT1-like metal-binding" evidence="8">
    <location>
        <begin position="1"/>
        <end position="122"/>
    </location>
</feature>
<dbReference type="GO" id="GO:0016791">
    <property type="term" value="F:phosphatase activity"/>
    <property type="evidence" value="ECO:0007669"/>
    <property type="project" value="TreeGrafter"/>
</dbReference>
<comment type="caution">
    <text evidence="9">The sequence shown here is derived from an EMBL/GenBank/DDBJ whole genome shotgun (WGS) entry which is preliminary data.</text>
</comment>
<dbReference type="GO" id="GO:0005634">
    <property type="term" value="C:nucleus"/>
    <property type="evidence" value="ECO:0007669"/>
    <property type="project" value="TreeGrafter"/>
</dbReference>
<dbReference type="SUPFAM" id="SSF111321">
    <property type="entry name" value="AF1104-like"/>
    <property type="match status" value="1"/>
</dbReference>
<evidence type="ECO:0000256" key="2">
    <source>
        <dbReference type="ARBA" id="ARBA00001936"/>
    </source>
</evidence>
<feature type="non-terminal residue" evidence="9">
    <location>
        <position position="1"/>
    </location>
</feature>
<comment type="cofactor">
    <cofactor evidence="2">
        <name>Mn(2+)</name>
        <dbReference type="ChEBI" id="CHEBI:29035"/>
    </cofactor>
</comment>
<evidence type="ECO:0000259" key="8">
    <source>
        <dbReference type="Pfam" id="PF01937"/>
    </source>
</evidence>
<dbReference type="Pfam" id="PF01937">
    <property type="entry name" value="ARMT1-like_dom"/>
    <property type="match status" value="1"/>
</dbReference>
<comment type="similarity">
    <text evidence="3">Belongs to the damage-control phosphatase family. Sugar phosphate phosphatase III subfamily.</text>
</comment>
<dbReference type="GO" id="GO:0046872">
    <property type="term" value="F:metal ion binding"/>
    <property type="evidence" value="ECO:0007669"/>
    <property type="project" value="UniProtKB-KW"/>
</dbReference>
<protein>
    <recommendedName>
        <fullName evidence="8">Damage-control phosphatase ARMT1-like metal-binding domain-containing protein</fullName>
    </recommendedName>
</protein>
<reference evidence="9" key="1">
    <citation type="journal article" date="2014" name="Front. Microbiol.">
        <title>High frequency of phylogenetically diverse reductive dehalogenase-homologous genes in deep subseafloor sedimentary metagenomes.</title>
        <authorList>
            <person name="Kawai M."/>
            <person name="Futagami T."/>
            <person name="Toyoda A."/>
            <person name="Takaki Y."/>
            <person name="Nishi S."/>
            <person name="Hori S."/>
            <person name="Arai W."/>
            <person name="Tsubouchi T."/>
            <person name="Morono Y."/>
            <person name="Uchiyama I."/>
            <person name="Ito T."/>
            <person name="Fujiyama A."/>
            <person name="Inagaki F."/>
            <person name="Takami H."/>
        </authorList>
    </citation>
    <scope>NUCLEOTIDE SEQUENCE</scope>
    <source>
        <strain evidence="9">Expedition CK06-06</strain>
    </source>
</reference>
<proteinExistence type="inferred from homology"/>
<name>X1FI44_9ZZZZ</name>
<keyword evidence="6" id="KW-0464">Manganese</keyword>
<comment type="catalytic activity">
    <reaction evidence="7">
        <text>beta-D-fructose 6-phosphate = dihydroxyacetone + D-glyceraldehyde 3-phosphate</text>
        <dbReference type="Rhea" id="RHEA:28002"/>
        <dbReference type="ChEBI" id="CHEBI:16016"/>
        <dbReference type="ChEBI" id="CHEBI:57634"/>
        <dbReference type="ChEBI" id="CHEBI:59776"/>
    </reaction>
</comment>
<dbReference type="PANTHER" id="PTHR12260:SF6">
    <property type="entry name" value="DAMAGE-CONTROL PHOSPHATASE ARMT1"/>
    <property type="match status" value="1"/>
</dbReference>
<comment type="catalytic activity">
    <reaction evidence="1">
        <text>beta-D-fructose 1-phosphate + H2O = D-fructose + phosphate</text>
        <dbReference type="Rhea" id="RHEA:35603"/>
        <dbReference type="ChEBI" id="CHEBI:15377"/>
        <dbReference type="ChEBI" id="CHEBI:37721"/>
        <dbReference type="ChEBI" id="CHEBI:43474"/>
        <dbReference type="ChEBI" id="CHEBI:138881"/>
    </reaction>
</comment>
<keyword evidence="5" id="KW-0378">Hydrolase</keyword>
<dbReference type="EMBL" id="BARU01007380">
    <property type="protein sequence ID" value="GAH44627.1"/>
    <property type="molecule type" value="Genomic_DNA"/>
</dbReference>
<dbReference type="GO" id="GO:0006974">
    <property type="term" value="P:DNA damage response"/>
    <property type="evidence" value="ECO:0007669"/>
    <property type="project" value="TreeGrafter"/>
</dbReference>
<sequence length="145" mass="16644">ATNGDVLSMLDYLKKAHDQQVRDVAQRLFCNIQNGCLILKDDFYWTFPLSGWEMPSALRNELQKSDLIFSKGDANYRRWMGDRHWPFTTPLEDVLTYIPAPLALMRVLKSNCLIGIKPGQAEVVGGNDPDWLYDGKWGVIQFYSN</sequence>
<evidence type="ECO:0000256" key="1">
    <source>
        <dbReference type="ARBA" id="ARBA00001326"/>
    </source>
</evidence>
<dbReference type="PANTHER" id="PTHR12260">
    <property type="entry name" value="DAMAGE-CONTROL PHOSPHATASE ARMT1"/>
    <property type="match status" value="1"/>
</dbReference>